<dbReference type="RefSeq" id="WP_003944489.1">
    <property type="nucleotide sequence ID" value="NZ_AP023172.1"/>
</dbReference>
<feature type="transmembrane region" description="Helical" evidence="1">
    <location>
        <begin position="12"/>
        <end position="32"/>
    </location>
</feature>
<dbReference type="GeneID" id="64141541"/>
<sequence>MDRIADWWDSFELWMAGLPFIPQVALVLIVVVPLCRLVAIGLDRALAAVLALPLFGWLRRNSREVEES</sequence>
<dbReference type="EMBL" id="NOVD01000061">
    <property type="protein sequence ID" value="PCK22838.1"/>
    <property type="molecule type" value="Genomic_DNA"/>
</dbReference>
<keyword evidence="1" id="KW-1133">Transmembrane helix</keyword>
<accession>A0A069JB54</accession>
<gene>
    <name evidence="3" type="ORF">CHR55_31410</name>
    <name evidence="2" type="ORF">PXH69_19375</name>
</gene>
<evidence type="ECO:0000313" key="4">
    <source>
        <dbReference type="Proteomes" id="UP000230886"/>
    </source>
</evidence>
<keyword evidence="1" id="KW-0472">Membrane</keyword>
<proteinExistence type="predicted"/>
<dbReference type="EMBL" id="JARDXE010000012">
    <property type="protein sequence ID" value="MDE8647133.1"/>
    <property type="molecule type" value="Genomic_DNA"/>
</dbReference>
<organism evidence="3 4">
    <name type="scientific">Rhodococcus qingshengii</name>
    <dbReference type="NCBI Taxonomy" id="334542"/>
    <lineage>
        <taxon>Bacteria</taxon>
        <taxon>Bacillati</taxon>
        <taxon>Actinomycetota</taxon>
        <taxon>Actinomycetes</taxon>
        <taxon>Mycobacteriales</taxon>
        <taxon>Nocardiaceae</taxon>
        <taxon>Rhodococcus</taxon>
        <taxon>Rhodococcus erythropolis group</taxon>
    </lineage>
</organism>
<protein>
    <submittedName>
        <fullName evidence="3">Uncharacterized protein</fullName>
    </submittedName>
</protein>
<evidence type="ECO:0000313" key="2">
    <source>
        <dbReference type="EMBL" id="MDE8647133.1"/>
    </source>
</evidence>
<keyword evidence="1" id="KW-0812">Transmembrane</keyword>
<name>A0A069JB54_RHOSG</name>
<evidence type="ECO:0000256" key="1">
    <source>
        <dbReference type="SAM" id="Phobius"/>
    </source>
</evidence>
<dbReference type="AlphaFoldDB" id="A0A069JB54"/>
<dbReference type="Proteomes" id="UP000230886">
    <property type="component" value="Unassembled WGS sequence"/>
</dbReference>
<comment type="caution">
    <text evidence="3">The sequence shown here is derived from an EMBL/GenBank/DDBJ whole genome shotgun (WGS) entry which is preliminary data.</text>
</comment>
<evidence type="ECO:0000313" key="3">
    <source>
        <dbReference type="EMBL" id="PCK22838.1"/>
    </source>
</evidence>
<reference evidence="2" key="2">
    <citation type="submission" date="2023-02" db="EMBL/GenBank/DDBJ databases">
        <title>A novel hydrolase synthesized by Rhodococcus erythropolis HQ is responsible for the detoxification of Zearalenone.</title>
        <authorList>
            <person name="Hu J."/>
            <person name="Xu J."/>
        </authorList>
    </citation>
    <scope>NUCLEOTIDE SEQUENCE</scope>
    <source>
        <strain evidence="2">HQ</strain>
    </source>
</reference>
<reference evidence="3 4" key="1">
    <citation type="submission" date="2017-07" db="EMBL/GenBank/DDBJ databases">
        <title>Draft sequence of Rhodococcus enclensis 23b-28.</title>
        <authorList>
            <person name="Besaury L."/>
            <person name="Sancelme M."/>
            <person name="Amato P."/>
            <person name="Lallement A."/>
            <person name="Delort A.-M."/>
        </authorList>
    </citation>
    <scope>NUCLEOTIDE SEQUENCE [LARGE SCALE GENOMIC DNA]</scope>
    <source>
        <strain evidence="3 4">23b-28</strain>
    </source>
</reference>
<dbReference type="Proteomes" id="UP001217325">
    <property type="component" value="Unassembled WGS sequence"/>
</dbReference>
<accession>A0A2A5IZT5</accession>